<keyword evidence="6 10" id="KW-0732">Signal</keyword>
<protein>
    <submittedName>
        <fullName evidence="12">Extracellular solute-binding protein</fullName>
    </submittedName>
</protein>
<dbReference type="InterPro" id="IPR024370">
    <property type="entry name" value="PBP_domain"/>
</dbReference>
<proteinExistence type="inferred from homology"/>
<feature type="domain" description="PBP" evidence="11">
    <location>
        <begin position="27"/>
        <end position="146"/>
    </location>
</feature>
<comment type="subunit">
    <text evidence="4">The complex is composed of two ATP-binding proteins (PstB), two transmembrane proteins (PstC and PstA) and a solute-binding protein (PstS).</text>
</comment>
<evidence type="ECO:0000256" key="10">
    <source>
        <dbReference type="SAM" id="SignalP"/>
    </source>
</evidence>
<comment type="caution">
    <text evidence="12">The sequence shown here is derived from an EMBL/GenBank/DDBJ whole genome shotgun (WGS) entry which is preliminary data.</text>
</comment>
<evidence type="ECO:0000256" key="5">
    <source>
        <dbReference type="ARBA" id="ARBA00022592"/>
    </source>
</evidence>
<evidence type="ECO:0000256" key="4">
    <source>
        <dbReference type="ARBA" id="ARBA00011529"/>
    </source>
</evidence>
<evidence type="ECO:0000256" key="3">
    <source>
        <dbReference type="ARBA" id="ARBA00008725"/>
    </source>
</evidence>
<evidence type="ECO:0000259" key="11">
    <source>
        <dbReference type="Pfam" id="PF12849"/>
    </source>
</evidence>
<dbReference type="PANTHER" id="PTHR30570">
    <property type="entry name" value="PERIPLASMIC PHOSPHATE BINDING COMPONENT OF PHOSPHATE ABC TRANSPORTER"/>
    <property type="match status" value="1"/>
</dbReference>
<keyword evidence="7" id="KW-0564">Palmitate</keyword>
<dbReference type="InterPro" id="IPR050811">
    <property type="entry name" value="Phosphate_ABC_transporter"/>
</dbReference>
<evidence type="ECO:0000256" key="9">
    <source>
        <dbReference type="SAM" id="MobiDB-lite"/>
    </source>
</evidence>
<sequence>MKKTLKALPLLATAGLVLSSVVPAFAQEGTINVVSREDGSGTRGAFVEIVGVVDENEDDMTTTSAAIQNSTNGVMQTVAGDPNAIGYISLGSLDDTVKSVTVDGAEATPEAINAGDYPIARPFVVAWGEDQSDVSADFLTFIHSQEGQTIVEEEGYIAVDASASAEGEESSEEASSEETTEESATEETTEEPAEGEESAGAEEAASEEETTEEETTEEEASSEETIEEESATEEESTEEESGSVVASLPSYEAAGLEGTVEVVGSTSVTPVMEVLAEEYMALNPDVTINITSNGSSAGIEAATGGAADLGMSSRELTEDEAAALNQANIALDGIAVVVHPESTVEDLSLETIRSIFLGEVTEWEEAAQ</sequence>
<dbReference type="RefSeq" id="WP_197104840.1">
    <property type="nucleotide sequence ID" value="NZ_JACCEL010000019.1"/>
</dbReference>
<evidence type="ECO:0000256" key="2">
    <source>
        <dbReference type="ARBA" id="ARBA00004193"/>
    </source>
</evidence>
<keyword evidence="8" id="KW-0449">Lipoprotein</keyword>
<evidence type="ECO:0000256" key="8">
    <source>
        <dbReference type="ARBA" id="ARBA00023288"/>
    </source>
</evidence>
<organism evidence="12 13">
    <name type="scientific">Ruoffia tabacinasalis</name>
    <dbReference type="NCBI Taxonomy" id="87458"/>
    <lineage>
        <taxon>Bacteria</taxon>
        <taxon>Bacillati</taxon>
        <taxon>Bacillota</taxon>
        <taxon>Bacilli</taxon>
        <taxon>Lactobacillales</taxon>
        <taxon>Aerococcaceae</taxon>
        <taxon>Ruoffia</taxon>
    </lineage>
</organism>
<comment type="subcellular location">
    <subcellularLocation>
        <location evidence="2">Cell membrane</location>
        <topology evidence="2">Lipid-anchor</topology>
    </subcellularLocation>
</comment>
<keyword evidence="5" id="KW-0592">Phosphate transport</keyword>
<evidence type="ECO:0000313" key="12">
    <source>
        <dbReference type="EMBL" id="MBG9978784.1"/>
    </source>
</evidence>
<dbReference type="Pfam" id="PF12849">
    <property type="entry name" value="PBP_like_2"/>
    <property type="match status" value="2"/>
</dbReference>
<comment type="similarity">
    <text evidence="3">Belongs to the PstS family.</text>
</comment>
<evidence type="ECO:0000256" key="6">
    <source>
        <dbReference type="ARBA" id="ARBA00022729"/>
    </source>
</evidence>
<evidence type="ECO:0000313" key="13">
    <source>
        <dbReference type="Proteomes" id="UP000823401"/>
    </source>
</evidence>
<name>A0ABS0LKX4_9LACT</name>
<feature type="domain" description="PBP" evidence="11">
    <location>
        <begin position="253"/>
        <end position="365"/>
    </location>
</feature>
<keyword evidence="5" id="KW-0813">Transport</keyword>
<gene>
    <name evidence="12" type="ORF">HYQ42_08265</name>
</gene>
<feature type="chain" id="PRO_5045875147" evidence="10">
    <location>
        <begin position="27"/>
        <end position="368"/>
    </location>
</feature>
<dbReference type="Proteomes" id="UP000823401">
    <property type="component" value="Unassembled WGS sequence"/>
</dbReference>
<feature type="signal peptide" evidence="10">
    <location>
        <begin position="1"/>
        <end position="26"/>
    </location>
</feature>
<keyword evidence="13" id="KW-1185">Reference proteome</keyword>
<dbReference type="EMBL" id="JACCEL010000019">
    <property type="protein sequence ID" value="MBG9978784.1"/>
    <property type="molecule type" value="Genomic_DNA"/>
</dbReference>
<evidence type="ECO:0000256" key="1">
    <source>
        <dbReference type="ARBA" id="ARBA00002841"/>
    </source>
</evidence>
<evidence type="ECO:0000256" key="7">
    <source>
        <dbReference type="ARBA" id="ARBA00023139"/>
    </source>
</evidence>
<feature type="compositionally biased region" description="Acidic residues" evidence="9">
    <location>
        <begin position="166"/>
        <end position="241"/>
    </location>
</feature>
<dbReference type="SUPFAM" id="SSF53850">
    <property type="entry name" value="Periplasmic binding protein-like II"/>
    <property type="match status" value="2"/>
</dbReference>
<comment type="function">
    <text evidence="1">Part of the ABC transporter complex PstSACB involved in phosphate import.</text>
</comment>
<dbReference type="PANTHER" id="PTHR30570:SF1">
    <property type="entry name" value="PHOSPHATE-BINDING PROTEIN PSTS"/>
    <property type="match status" value="1"/>
</dbReference>
<feature type="region of interest" description="Disordered" evidence="9">
    <location>
        <begin position="162"/>
        <end position="245"/>
    </location>
</feature>
<dbReference type="Gene3D" id="3.40.190.10">
    <property type="entry name" value="Periplasmic binding protein-like II"/>
    <property type="match status" value="2"/>
</dbReference>
<reference evidence="12 13" key="1">
    <citation type="submission" date="2020-07" db="EMBL/GenBank/DDBJ databases">
        <title>Facklamia lactis sp. nov., isolated from raw milk.</title>
        <authorList>
            <person name="Doll E.V."/>
            <person name="Huptas C."/>
            <person name="Staib L."/>
            <person name="Wenning M."/>
            <person name="Scherer S."/>
        </authorList>
    </citation>
    <scope>NUCLEOTIDE SEQUENCE [LARGE SCALE GENOMIC DNA]</scope>
    <source>
        <strain evidence="12 13">DSM 104272</strain>
    </source>
</reference>
<accession>A0ABS0LKX4</accession>